<protein>
    <recommendedName>
        <fullName evidence="3">Nuclease HARBI1</fullName>
    </recommendedName>
</protein>
<name>A0AAV0WA70_9HEMI</name>
<accession>A0AAV0WA70</accession>
<organism evidence="1 2">
    <name type="scientific">Macrosiphum euphorbiae</name>
    <name type="common">potato aphid</name>
    <dbReference type="NCBI Taxonomy" id="13131"/>
    <lineage>
        <taxon>Eukaryota</taxon>
        <taxon>Metazoa</taxon>
        <taxon>Ecdysozoa</taxon>
        <taxon>Arthropoda</taxon>
        <taxon>Hexapoda</taxon>
        <taxon>Insecta</taxon>
        <taxon>Pterygota</taxon>
        <taxon>Neoptera</taxon>
        <taxon>Paraneoptera</taxon>
        <taxon>Hemiptera</taxon>
        <taxon>Sternorrhyncha</taxon>
        <taxon>Aphidomorpha</taxon>
        <taxon>Aphidoidea</taxon>
        <taxon>Aphididae</taxon>
        <taxon>Macrosiphini</taxon>
        <taxon>Macrosiphum</taxon>
    </lineage>
</organism>
<evidence type="ECO:0000313" key="1">
    <source>
        <dbReference type="EMBL" id="CAI6352785.1"/>
    </source>
</evidence>
<gene>
    <name evidence="1" type="ORF">MEUPH1_LOCUS8986</name>
</gene>
<keyword evidence="2" id="KW-1185">Reference proteome</keyword>
<dbReference type="AlphaFoldDB" id="A0AAV0WA70"/>
<dbReference type="Proteomes" id="UP001160148">
    <property type="component" value="Unassembled WGS sequence"/>
</dbReference>
<proteinExistence type="predicted"/>
<evidence type="ECO:0000313" key="2">
    <source>
        <dbReference type="Proteomes" id="UP001160148"/>
    </source>
</evidence>
<reference evidence="1 2" key="1">
    <citation type="submission" date="2023-01" db="EMBL/GenBank/DDBJ databases">
        <authorList>
            <person name="Whitehead M."/>
        </authorList>
    </citation>
    <scope>NUCLEOTIDE SEQUENCE [LARGE SCALE GENOMIC DNA]</scope>
</reference>
<evidence type="ECO:0008006" key="3">
    <source>
        <dbReference type="Google" id="ProtNLM"/>
    </source>
</evidence>
<sequence length="96" mass="10775">MRKAISSRDRLSVTLRYLATGNTFKDLSYSTRIAPNTISSIVRSTLAAIIQILGPRVINLPSTADEWELVGHKFEMLWNFPHCIGSLDGKHIIFVC</sequence>
<comment type="caution">
    <text evidence="1">The sequence shown here is derived from an EMBL/GenBank/DDBJ whole genome shotgun (WGS) entry which is preliminary data.</text>
</comment>
<dbReference type="EMBL" id="CARXXK010000002">
    <property type="protein sequence ID" value="CAI6352785.1"/>
    <property type="molecule type" value="Genomic_DNA"/>
</dbReference>